<dbReference type="Proteomes" id="UP000241690">
    <property type="component" value="Unassembled WGS sequence"/>
</dbReference>
<keyword evidence="5 6" id="KW-0408">Iron</keyword>
<evidence type="ECO:0000313" key="11">
    <source>
        <dbReference type="Proteomes" id="UP000241690"/>
    </source>
</evidence>
<gene>
    <name evidence="10" type="ORF">M431DRAFT_16202</name>
</gene>
<evidence type="ECO:0000256" key="6">
    <source>
        <dbReference type="PIRSR" id="PIRSR602401-1"/>
    </source>
</evidence>
<proteinExistence type="inferred from homology"/>
<comment type="similarity">
    <text evidence="2 7">Belongs to the cytochrome P450 family.</text>
</comment>
<keyword evidence="3 6" id="KW-0349">Heme</keyword>
<dbReference type="GeneID" id="36621553"/>
<keyword evidence="11" id="KW-1185">Reference proteome</keyword>
<dbReference type="PRINTS" id="PR00385">
    <property type="entry name" value="P450"/>
</dbReference>
<dbReference type="RefSeq" id="XP_024775589.1">
    <property type="nucleotide sequence ID" value="XM_024912994.1"/>
</dbReference>
<feature type="compositionally biased region" description="Basic and acidic residues" evidence="8">
    <location>
        <begin position="458"/>
        <end position="470"/>
    </location>
</feature>
<dbReference type="GO" id="GO:0020037">
    <property type="term" value="F:heme binding"/>
    <property type="evidence" value="ECO:0007669"/>
    <property type="project" value="InterPro"/>
</dbReference>
<evidence type="ECO:0000256" key="1">
    <source>
        <dbReference type="ARBA" id="ARBA00001971"/>
    </source>
</evidence>
<protein>
    <recommendedName>
        <fullName evidence="12">Cytochrome P450 monooxygenase</fullName>
    </recommendedName>
</protein>
<evidence type="ECO:0000256" key="2">
    <source>
        <dbReference type="ARBA" id="ARBA00010617"/>
    </source>
</evidence>
<keyword evidence="9" id="KW-0812">Transmembrane</keyword>
<feature type="transmembrane region" description="Helical" evidence="9">
    <location>
        <begin position="6"/>
        <end position="25"/>
    </location>
</feature>
<evidence type="ECO:0000256" key="8">
    <source>
        <dbReference type="SAM" id="MobiDB-lite"/>
    </source>
</evidence>
<evidence type="ECO:0000256" key="3">
    <source>
        <dbReference type="ARBA" id="ARBA00022617"/>
    </source>
</evidence>
<dbReference type="Gene3D" id="1.10.630.10">
    <property type="entry name" value="Cytochrome P450"/>
    <property type="match status" value="1"/>
</dbReference>
<dbReference type="PRINTS" id="PR00463">
    <property type="entry name" value="EP450I"/>
</dbReference>
<feature type="region of interest" description="Disordered" evidence="8">
    <location>
        <begin position="447"/>
        <end position="470"/>
    </location>
</feature>
<keyword evidence="4 6" id="KW-0479">Metal-binding</keyword>
<comment type="cofactor">
    <cofactor evidence="1 6">
        <name>heme</name>
        <dbReference type="ChEBI" id="CHEBI:30413"/>
    </cofactor>
</comment>
<dbReference type="InterPro" id="IPR001128">
    <property type="entry name" value="Cyt_P450"/>
</dbReference>
<dbReference type="PROSITE" id="PS00086">
    <property type="entry name" value="CYTOCHROME_P450"/>
    <property type="match status" value="1"/>
</dbReference>
<dbReference type="EMBL" id="KZ679679">
    <property type="protein sequence ID" value="PTB55912.1"/>
    <property type="molecule type" value="Genomic_DNA"/>
</dbReference>
<dbReference type="Pfam" id="PF00067">
    <property type="entry name" value="p450"/>
    <property type="match status" value="2"/>
</dbReference>
<dbReference type="PANTHER" id="PTHR24305:SF232">
    <property type="entry name" value="P450, PUTATIVE (EUROFUNG)-RELATED"/>
    <property type="match status" value="1"/>
</dbReference>
<dbReference type="PANTHER" id="PTHR24305">
    <property type="entry name" value="CYTOCHROME P450"/>
    <property type="match status" value="1"/>
</dbReference>
<sequence>MAWLWILIEGSIALILIYTLYLAALPRPLPGIPYNHESAKRLFGDIPLMKSVRYRRQWVWSQPREHGSPVSQVFLFPFRTPTIIVSDYREVMDICSRRSKEFDRGIRNKELLGVVTPNFHFAMPTADPQFKFNKKLVRDLMTPKFLNKVSAPPVYEKATALVALWNLKAFKAHGGPFEAGNDFYSATLDMICGVAFGMEDTKSALRHEIAHVQSTNPTFPTMEDGPVYFSQARAIPELEALLDIPKMVSIAQASPFPTFSQFLALLKPKHARAQWNRRALVKRQIDRSLPRLTSAGAEGCKSALDQLLWREMNAAKEADRLPDYYSPAIRDEILGYLLGGHDTTAASLSWWVKFMSTYQSVQARLRDALRQAHSDAYRDSRFPTMEEICGTSVPYLDAVMEEALRCGSVATLIARTATCDTQILGYPIPKGADVILTVTGPSLTEPALPIPESLRSPESQESKDRVPSWEDDVSEFKPERWLKLVKSADGSKEEEVFDPNAGPTLIFSAGPRQCFGKRLAYMKLRTVMTLLIWNFEFQLLDGSLNSPDIHECFVNLPKDCYVKLAKV</sequence>
<keyword evidence="9" id="KW-1133">Transmembrane helix</keyword>
<dbReference type="SUPFAM" id="SSF48264">
    <property type="entry name" value="Cytochrome P450"/>
    <property type="match status" value="1"/>
</dbReference>
<evidence type="ECO:0008006" key="12">
    <source>
        <dbReference type="Google" id="ProtNLM"/>
    </source>
</evidence>
<evidence type="ECO:0000256" key="4">
    <source>
        <dbReference type="ARBA" id="ARBA00022723"/>
    </source>
</evidence>
<evidence type="ECO:0000256" key="5">
    <source>
        <dbReference type="ARBA" id="ARBA00023004"/>
    </source>
</evidence>
<dbReference type="InterPro" id="IPR017972">
    <property type="entry name" value="Cyt_P450_CS"/>
</dbReference>
<evidence type="ECO:0000256" key="7">
    <source>
        <dbReference type="RuleBase" id="RU000461"/>
    </source>
</evidence>
<keyword evidence="9" id="KW-0472">Membrane</keyword>
<accession>A0A2T4AFY3</accession>
<keyword evidence="7" id="KW-0560">Oxidoreductase</keyword>
<dbReference type="GO" id="GO:0004497">
    <property type="term" value="F:monooxygenase activity"/>
    <property type="evidence" value="ECO:0007669"/>
    <property type="project" value="UniProtKB-KW"/>
</dbReference>
<dbReference type="GO" id="GO:0016705">
    <property type="term" value="F:oxidoreductase activity, acting on paired donors, with incorporation or reduction of molecular oxygen"/>
    <property type="evidence" value="ECO:0007669"/>
    <property type="project" value="InterPro"/>
</dbReference>
<reference evidence="10 11" key="1">
    <citation type="submission" date="2016-07" db="EMBL/GenBank/DDBJ databases">
        <title>Multiple horizontal gene transfer events from other fungi enriched the ability of initially mycotrophic Trichoderma (Ascomycota) to feed on dead plant biomass.</title>
        <authorList>
            <consortium name="DOE Joint Genome Institute"/>
            <person name="Aerts A."/>
            <person name="Atanasova L."/>
            <person name="Chenthamara K."/>
            <person name="Zhang J."/>
            <person name="Grujic M."/>
            <person name="Henrissat B."/>
            <person name="Kuo A."/>
            <person name="Salamov A."/>
            <person name="Lipzen A."/>
            <person name="Labutti K."/>
            <person name="Barry K."/>
            <person name="Miao Y."/>
            <person name="Rahimi M.J."/>
            <person name="Shen Q."/>
            <person name="Grigoriev I.V."/>
            <person name="Kubicek C.P."/>
            <person name="Druzhinina I.S."/>
        </authorList>
    </citation>
    <scope>NUCLEOTIDE SEQUENCE [LARGE SCALE GENOMIC DNA]</scope>
    <source>
        <strain evidence="10 11">CBS 226.95</strain>
    </source>
</reference>
<dbReference type="InterPro" id="IPR002401">
    <property type="entry name" value="Cyt_P450_E_grp-I"/>
</dbReference>
<evidence type="ECO:0000313" key="10">
    <source>
        <dbReference type="EMBL" id="PTB55912.1"/>
    </source>
</evidence>
<dbReference type="AlphaFoldDB" id="A0A2T4AFY3"/>
<dbReference type="InterPro" id="IPR050121">
    <property type="entry name" value="Cytochrome_P450_monoxygenase"/>
</dbReference>
<name>A0A2T4AFY3_TRIHA</name>
<feature type="binding site" description="axial binding residue" evidence="6">
    <location>
        <position position="514"/>
    </location>
    <ligand>
        <name>heme</name>
        <dbReference type="ChEBI" id="CHEBI:30413"/>
    </ligand>
    <ligandPart>
        <name>Fe</name>
        <dbReference type="ChEBI" id="CHEBI:18248"/>
    </ligandPart>
</feature>
<evidence type="ECO:0000256" key="9">
    <source>
        <dbReference type="SAM" id="Phobius"/>
    </source>
</evidence>
<dbReference type="InterPro" id="IPR036396">
    <property type="entry name" value="Cyt_P450_sf"/>
</dbReference>
<dbReference type="GO" id="GO:0005506">
    <property type="term" value="F:iron ion binding"/>
    <property type="evidence" value="ECO:0007669"/>
    <property type="project" value="InterPro"/>
</dbReference>
<keyword evidence="7" id="KW-0503">Monooxygenase</keyword>
<dbReference type="STRING" id="983964.A0A2T4AFY3"/>
<organism evidence="10 11">
    <name type="scientific">Trichoderma harzianum CBS 226.95</name>
    <dbReference type="NCBI Taxonomy" id="983964"/>
    <lineage>
        <taxon>Eukaryota</taxon>
        <taxon>Fungi</taxon>
        <taxon>Dikarya</taxon>
        <taxon>Ascomycota</taxon>
        <taxon>Pezizomycotina</taxon>
        <taxon>Sordariomycetes</taxon>
        <taxon>Hypocreomycetidae</taxon>
        <taxon>Hypocreales</taxon>
        <taxon>Hypocreaceae</taxon>
        <taxon>Trichoderma</taxon>
    </lineage>
</organism>